<dbReference type="STRING" id="380248.SAMN05216251_10522"/>
<dbReference type="EMBL" id="FONG01000005">
    <property type="protein sequence ID" value="SFE74078.1"/>
    <property type="molecule type" value="Genomic_DNA"/>
</dbReference>
<evidence type="ECO:0000313" key="2">
    <source>
        <dbReference type="Proteomes" id="UP000199323"/>
    </source>
</evidence>
<gene>
    <name evidence="1" type="ORF">SAMN05216251_10522</name>
</gene>
<dbReference type="AlphaFoldDB" id="A0A1I2D0M4"/>
<dbReference type="SUPFAM" id="SSF52540">
    <property type="entry name" value="P-loop containing nucleoside triphosphate hydrolases"/>
    <property type="match status" value="1"/>
</dbReference>
<evidence type="ECO:0000313" key="1">
    <source>
        <dbReference type="EMBL" id="SFE74078.1"/>
    </source>
</evidence>
<dbReference type="OrthoDB" id="4078029at2"/>
<proteinExistence type="predicted"/>
<reference evidence="1 2" key="1">
    <citation type="submission" date="2016-10" db="EMBL/GenBank/DDBJ databases">
        <authorList>
            <person name="de Groot N.N."/>
        </authorList>
    </citation>
    <scope>NUCLEOTIDE SEQUENCE [LARGE SCALE GENOMIC DNA]</scope>
    <source>
        <strain evidence="1 2">CGMCC 4.3510</strain>
    </source>
</reference>
<keyword evidence="2" id="KW-1185">Reference proteome</keyword>
<dbReference type="Gene3D" id="3.40.50.300">
    <property type="entry name" value="P-loop containing nucleotide triphosphate hydrolases"/>
    <property type="match status" value="1"/>
</dbReference>
<protein>
    <recommendedName>
        <fullName evidence="3">Dynamin family protein</fullName>
    </recommendedName>
</protein>
<dbReference type="Proteomes" id="UP000199323">
    <property type="component" value="Unassembled WGS sequence"/>
</dbReference>
<dbReference type="RefSeq" id="WP_143120546.1">
    <property type="nucleotide sequence ID" value="NZ_FONG01000005.1"/>
</dbReference>
<dbReference type="InterPro" id="IPR027417">
    <property type="entry name" value="P-loop_NTPase"/>
</dbReference>
<evidence type="ECO:0008006" key="3">
    <source>
        <dbReference type="Google" id="ProtNLM"/>
    </source>
</evidence>
<name>A0A1I2D0M4_9ACTN</name>
<sequence length="705" mass="75846">MRSIDEMRDELSGVLGLAETWVGGLRALGERALPAAEIEAEVRRLRGLRTRSLSGRLNVGLVGRQSAGKSFLISGLQGGLTYSLTTDEDGDLQDSYDGVLPIGVNATTACPTTVVPVEADGPNDASGRGFLRVQFADSPWNSPWTDVGPNPSAEVMAAYGAVDGDQSKRLPEHRGRVVLQIELLLSRYRLPAKLYDLPGAGGADEELDVVMKEAWDHADCFIYVSHATAGPDAHDLDLMRDLYAYHLRTGRQVLWVLTGIDRAEQAEDGRKAWKIVKEKSDEYLRDRFGNSSDAVHRFIGEGFLPVSPALEAKAVHADAVGADSGTGGNAVGRNSRMDELRRRLTDVIEGGAGQRHLADVAEEAMRLVRRLRRPIADTLATHRVSVADLDRQQHIVSERLDRVKRETDKVLSELRNESEGALRTVRRSFGGLAAALHAGLDDLIDSGDLKAEHVSEINVRQVEIFSEWIAAAGGPDQTWQRQLAGLNDRAATGLRLIRGTDTRESQLVAWEAFDGRAVLLSNDGRQPMSAYGVVKTAATTMGVVSPVVGGVAMGLAGLSLAAVAFPVAATVAAAIAMAKITDVVKERESALQKARTYRKQLIDGQADRIRDSLVAAAKEQADTLIDAVEAHLVRYRHRLERTLAQIADRVAAPDSVASRETVLRLGPVEERASEIIASLRAIADAAEDAAVAAARAGVPGAADSV</sequence>
<accession>A0A1I2D0M4</accession>
<organism evidence="1 2">
    <name type="scientific">Actinacidiphila alni</name>
    <dbReference type="NCBI Taxonomy" id="380248"/>
    <lineage>
        <taxon>Bacteria</taxon>
        <taxon>Bacillati</taxon>
        <taxon>Actinomycetota</taxon>
        <taxon>Actinomycetes</taxon>
        <taxon>Kitasatosporales</taxon>
        <taxon>Streptomycetaceae</taxon>
        <taxon>Actinacidiphila</taxon>
    </lineage>
</organism>